<proteinExistence type="predicted"/>
<dbReference type="SUPFAM" id="SSF81301">
    <property type="entry name" value="Nucleotidyltransferase"/>
    <property type="match status" value="1"/>
</dbReference>
<dbReference type="RefSeq" id="WP_189085731.1">
    <property type="nucleotide sequence ID" value="NZ_BMRJ01000002.1"/>
</dbReference>
<dbReference type="Pfam" id="PF13427">
    <property type="entry name" value="AadA_C"/>
    <property type="match status" value="1"/>
</dbReference>
<dbReference type="GO" id="GO:0016740">
    <property type="term" value="F:transferase activity"/>
    <property type="evidence" value="ECO:0007669"/>
    <property type="project" value="UniProtKB-KW"/>
</dbReference>
<evidence type="ECO:0000259" key="2">
    <source>
        <dbReference type="Pfam" id="PF13427"/>
    </source>
</evidence>
<feature type="domain" description="Polymerase beta nucleotidyltransferase" evidence="3">
    <location>
        <begin position="22"/>
        <end position="62"/>
    </location>
</feature>
<reference evidence="4" key="1">
    <citation type="journal article" date="2014" name="Int. J. Syst. Evol. Microbiol.">
        <title>Complete genome sequence of Corynebacterium casei LMG S-19264T (=DSM 44701T), isolated from a smear-ripened cheese.</title>
        <authorList>
            <consortium name="US DOE Joint Genome Institute (JGI-PGF)"/>
            <person name="Walter F."/>
            <person name="Albersmeier A."/>
            <person name="Kalinowski J."/>
            <person name="Ruckert C."/>
        </authorList>
    </citation>
    <scope>NUCLEOTIDE SEQUENCE</scope>
    <source>
        <strain evidence="4">JCM 3346</strain>
    </source>
</reference>
<gene>
    <name evidence="4" type="ORF">GCM10010196_25620</name>
</gene>
<evidence type="ECO:0000259" key="3">
    <source>
        <dbReference type="Pfam" id="PF18765"/>
    </source>
</evidence>
<dbReference type="InterPro" id="IPR025184">
    <property type="entry name" value="AadA_C"/>
</dbReference>
<keyword evidence="5" id="KW-1185">Reference proteome</keyword>
<dbReference type="Proteomes" id="UP000610303">
    <property type="component" value="Unassembled WGS sequence"/>
</dbReference>
<dbReference type="CDD" id="cd05403">
    <property type="entry name" value="NT_KNTase_like"/>
    <property type="match status" value="1"/>
</dbReference>
<evidence type="ECO:0000256" key="1">
    <source>
        <dbReference type="ARBA" id="ARBA00022679"/>
    </source>
</evidence>
<comment type="caution">
    <text evidence="4">The sequence shown here is derived from an EMBL/GenBank/DDBJ whole genome shotgun (WGS) entry which is preliminary data.</text>
</comment>
<evidence type="ECO:0000313" key="5">
    <source>
        <dbReference type="Proteomes" id="UP000610303"/>
    </source>
</evidence>
<dbReference type="InterPro" id="IPR043519">
    <property type="entry name" value="NT_sf"/>
</dbReference>
<accession>A0A918CMA3</accession>
<feature type="domain" description="Adenylyltransferase AadA C-terminal" evidence="2">
    <location>
        <begin position="150"/>
        <end position="251"/>
    </location>
</feature>
<name>A0A918CMA3_AGRME</name>
<dbReference type="InterPro" id="IPR041633">
    <property type="entry name" value="Polbeta"/>
</dbReference>
<reference evidence="4" key="2">
    <citation type="submission" date="2020-09" db="EMBL/GenBank/DDBJ databases">
        <authorList>
            <person name="Sun Q."/>
            <person name="Ohkuma M."/>
        </authorList>
    </citation>
    <scope>NUCLEOTIDE SEQUENCE</scope>
    <source>
        <strain evidence="4">JCM 3346</strain>
    </source>
</reference>
<keyword evidence="1" id="KW-0808">Transferase</keyword>
<organism evidence="4 5">
    <name type="scientific">Agromyces mediolanus</name>
    <name type="common">Corynebacterium mediolanum</name>
    <dbReference type="NCBI Taxonomy" id="41986"/>
    <lineage>
        <taxon>Bacteria</taxon>
        <taxon>Bacillati</taxon>
        <taxon>Actinomycetota</taxon>
        <taxon>Actinomycetes</taxon>
        <taxon>Micrococcales</taxon>
        <taxon>Microbacteriaceae</taxon>
        <taxon>Agromyces</taxon>
    </lineage>
</organism>
<dbReference type="Pfam" id="PF18765">
    <property type="entry name" value="Polbeta"/>
    <property type="match status" value="1"/>
</dbReference>
<protein>
    <submittedName>
        <fullName evidence="4">Nucleotidyltransferase</fullName>
    </submittedName>
</protein>
<dbReference type="EMBL" id="BMRJ01000002">
    <property type="protein sequence ID" value="GGR30442.1"/>
    <property type="molecule type" value="Genomic_DNA"/>
</dbReference>
<sequence>MDGLLEPVLAHLDRAEPGEFAGVYLYGSSVSGGLRPDSDIDLLVLTRRSLTATEREELTRVLLDSSGWSGHAETFPEAAEGRSLELTCVVIGADGRWPEPAVHDYQFGEWLRADILAGSVPQPTDDPDVPILLATAQTAHRVLRGAPLAEVVQPVPVSALTEAMLGIIPDILEEIVGDERNTLLAFARIVTTLRTGGDIVPKDVAATAVAATLPPAERALMERARDGYLGVAADDWTGLGEEVTELSHTLARQAEELAGRAATPERG</sequence>
<dbReference type="Gene3D" id="3.30.460.10">
    <property type="entry name" value="Beta Polymerase, domain 2"/>
    <property type="match status" value="1"/>
</dbReference>
<dbReference type="AlphaFoldDB" id="A0A918CMA3"/>
<evidence type="ECO:0000313" key="4">
    <source>
        <dbReference type="EMBL" id="GGR30442.1"/>
    </source>
</evidence>